<dbReference type="RefSeq" id="WP_109686626.1">
    <property type="nucleotide sequence ID" value="NZ_QGGL01000003.1"/>
</dbReference>
<reference evidence="5 6" key="1">
    <citation type="submission" date="2018-05" db="EMBL/GenBank/DDBJ databases">
        <title>Genomic Encyclopedia of Type Strains, Phase IV (KMG-IV): sequencing the most valuable type-strain genomes for metagenomic binning, comparative biology and taxonomic classification.</title>
        <authorList>
            <person name="Goeker M."/>
        </authorList>
    </citation>
    <scope>NUCLEOTIDE SEQUENCE [LARGE SCALE GENOMIC DNA]</scope>
    <source>
        <strain evidence="5 6">DSM 18773</strain>
    </source>
</reference>
<keyword evidence="6" id="KW-1185">Reference proteome</keyword>
<comment type="caution">
    <text evidence="5">The sequence shown here is derived from an EMBL/GenBank/DDBJ whole genome shotgun (WGS) entry which is preliminary data.</text>
</comment>
<evidence type="ECO:0000313" key="5">
    <source>
        <dbReference type="EMBL" id="PWK15510.1"/>
    </source>
</evidence>
<comment type="pathway">
    <text evidence="1">Siderophore biosynthesis.</text>
</comment>
<dbReference type="Gene3D" id="1.10.510.40">
    <property type="match status" value="1"/>
</dbReference>
<evidence type="ECO:0000256" key="2">
    <source>
        <dbReference type="ARBA" id="ARBA00007832"/>
    </source>
</evidence>
<name>A0A316DYC1_9BACL</name>
<dbReference type="PANTHER" id="PTHR34384">
    <property type="entry name" value="L-2,3-DIAMINOPROPANOATE--CITRATE LIGASE"/>
    <property type="match status" value="1"/>
</dbReference>
<dbReference type="OrthoDB" id="2989563at2"/>
<dbReference type="InterPro" id="IPR007310">
    <property type="entry name" value="Aerobactin_biosyn_IucA/IucC_N"/>
</dbReference>
<dbReference type="InterPro" id="IPR037455">
    <property type="entry name" value="LucA/IucC-like"/>
</dbReference>
<dbReference type="GO" id="GO:0019290">
    <property type="term" value="P:siderophore biosynthetic process"/>
    <property type="evidence" value="ECO:0007669"/>
    <property type="project" value="InterPro"/>
</dbReference>
<dbReference type="Gene3D" id="6.10.250.3370">
    <property type="match status" value="1"/>
</dbReference>
<protein>
    <submittedName>
        <fullName evidence="5">Siderophore synthetase component</fullName>
    </submittedName>
</protein>
<dbReference type="Pfam" id="PF06276">
    <property type="entry name" value="FhuF"/>
    <property type="match status" value="1"/>
</dbReference>
<dbReference type="Proteomes" id="UP000245634">
    <property type="component" value="Unassembled WGS sequence"/>
</dbReference>
<dbReference type="InterPro" id="IPR022770">
    <property type="entry name" value="IucA/IucC-like_C"/>
</dbReference>
<dbReference type="PANTHER" id="PTHR34384:SF6">
    <property type="entry name" value="STAPHYLOFERRIN B SYNTHASE"/>
    <property type="match status" value="1"/>
</dbReference>
<dbReference type="EMBL" id="QGGL01000003">
    <property type="protein sequence ID" value="PWK15510.1"/>
    <property type="molecule type" value="Genomic_DNA"/>
</dbReference>
<organism evidence="5 6">
    <name type="scientific">Tumebacillus permanentifrigoris</name>
    <dbReference type="NCBI Taxonomy" id="378543"/>
    <lineage>
        <taxon>Bacteria</taxon>
        <taxon>Bacillati</taxon>
        <taxon>Bacillota</taxon>
        <taxon>Bacilli</taxon>
        <taxon>Bacillales</taxon>
        <taxon>Alicyclobacillaceae</taxon>
        <taxon>Tumebacillus</taxon>
    </lineage>
</organism>
<dbReference type="GO" id="GO:0016881">
    <property type="term" value="F:acid-amino acid ligase activity"/>
    <property type="evidence" value="ECO:0007669"/>
    <property type="project" value="UniProtKB-ARBA"/>
</dbReference>
<sequence>MTIALYAEELYEASQRLSRGELDADEVRVLEFLQAEHPARVAEFHAQLPAARASILRRLVESLLREDVLGLLSRARVVREDEKTSLHILLDSLPNEELVIPVGGTFAFRRFEVSGELVHRQGAKVRPLTHAVELLQLLHRLELAEVGDVRHDWGRLARELQNGTANLALALVYAADDAKRLQSMAAQLGVRTSLELVEHVQREQADFDAALFFEQLCVEGHNLHPGAKTKMGMSARDVLAYAPEFGGRPHIRWVAVHRERAGWSYLDDGEAELNAALFAELPRVAESVRREMKRLGLVEQEFLAIPVHPWQYEQVLPDLYRQELAAGVVVPLPYVETVTAATSSFRTVVTEQLPRLAIKVAVNSQMTSTVRSISRHTAYNGPRFTRLIREVMSREPQVAQTFVPLCEVAGLYFEPDAAEPDAELRTLKSRNLTAVWREDVGRHVRVGELAIVGTAYYAQSPVSWRTVLEELVEAYAESLGETNMQQQDLEPGSAPRLQAAARRFLIEYAEIALPGFLTLMVKYGIGLEGHLQNSVGVFRAGRPVRLLFRDWGGVRICQERLAQQGLAVDFAPGSVVLNDDVREMQNKLFYTVYQNHLAEMILLLCKRYELREAELWREIRQISEAVFSDLLACPETQANAVLDRAALFQPQVEHKALTSMRLATEERGYCYAEVANPLHVECRG</sequence>
<evidence type="ECO:0000256" key="1">
    <source>
        <dbReference type="ARBA" id="ARBA00004924"/>
    </source>
</evidence>
<dbReference type="AlphaFoldDB" id="A0A316DYC1"/>
<comment type="similarity">
    <text evidence="2">Belongs to the IucA/IucC family.</text>
</comment>
<feature type="domain" description="Aerobactin siderophore biosynthesis IucA/IucC N-terminal" evidence="3">
    <location>
        <begin position="211"/>
        <end position="455"/>
    </location>
</feature>
<evidence type="ECO:0000259" key="4">
    <source>
        <dbReference type="Pfam" id="PF06276"/>
    </source>
</evidence>
<dbReference type="Pfam" id="PF04183">
    <property type="entry name" value="IucA_IucC"/>
    <property type="match status" value="1"/>
</dbReference>
<evidence type="ECO:0000259" key="3">
    <source>
        <dbReference type="Pfam" id="PF04183"/>
    </source>
</evidence>
<feature type="domain" description="Aerobactin siderophore biosynthesis IucA/IucC-like C-terminal" evidence="4">
    <location>
        <begin position="503"/>
        <end position="667"/>
    </location>
</feature>
<evidence type="ECO:0000313" key="6">
    <source>
        <dbReference type="Proteomes" id="UP000245634"/>
    </source>
</evidence>
<gene>
    <name evidence="5" type="ORF">C7459_10346</name>
</gene>
<accession>A0A316DYC1</accession>
<proteinExistence type="inferred from homology"/>